<organism evidence="4 5">
    <name type="scientific">Trichuris muris</name>
    <name type="common">Mouse whipworm</name>
    <dbReference type="NCBI Taxonomy" id="70415"/>
    <lineage>
        <taxon>Eukaryota</taxon>
        <taxon>Metazoa</taxon>
        <taxon>Ecdysozoa</taxon>
        <taxon>Nematoda</taxon>
        <taxon>Enoplea</taxon>
        <taxon>Dorylaimia</taxon>
        <taxon>Trichinellida</taxon>
        <taxon>Trichuridae</taxon>
        <taxon>Trichuris</taxon>
    </lineage>
</organism>
<sequence length="340" mass="37997">MGRGVKRRSKPKRIVMATRSSKRNANHPREQKAASSNGRRKGTGGTSPRLRKNGVVKGNKSSTASAISPNSQTVTASRSITTRSSSRRASQLAAEKRLVRRGSVRHAHRRNGRFGEINSARLPSIDVGNLPTRCEWAGCNFVVTASSGSLLDHVQRHIADGTACLWVGCPAYNKPARKNRWLRDHVVDRHCETRLFHCPVGGCPLAFRLVDELEIHLSYSHCDEESDNANGSERAVSSPSVQEDGDAANGHERQRRRADNFVVQWSEFWKSIERIHRFRQLISEALGMPEEYKPILIGLYAKKEWDNFINGDYAGQKEKEFLADAVDLLLHSGLAIILEE</sequence>
<dbReference type="STRING" id="70415.A0A5S6R294"/>
<dbReference type="PANTHER" id="PTHR46541">
    <property type="entry name" value="ZINC FINGER PROTEIN AEBP2"/>
    <property type="match status" value="1"/>
</dbReference>
<keyword evidence="1" id="KW-0862">Zinc</keyword>
<feature type="compositionally biased region" description="Basic residues" evidence="2">
    <location>
        <begin position="1"/>
        <end position="13"/>
    </location>
</feature>
<protein>
    <submittedName>
        <fullName evidence="5">C2H2-type domain-containing protein</fullName>
    </submittedName>
</protein>
<evidence type="ECO:0000313" key="5">
    <source>
        <dbReference type="WBParaSite" id="TMUE_3000013600.1"/>
    </source>
</evidence>
<feature type="compositionally biased region" description="Polar residues" evidence="2">
    <location>
        <begin position="59"/>
        <end position="72"/>
    </location>
</feature>
<feature type="compositionally biased region" description="Low complexity" evidence="2">
    <location>
        <begin position="73"/>
        <end position="93"/>
    </location>
</feature>
<dbReference type="PROSITE" id="PS00028">
    <property type="entry name" value="ZINC_FINGER_C2H2_1"/>
    <property type="match status" value="1"/>
</dbReference>
<dbReference type="PROSITE" id="PS50157">
    <property type="entry name" value="ZINC_FINGER_C2H2_2"/>
    <property type="match status" value="1"/>
</dbReference>
<reference evidence="5" key="1">
    <citation type="submission" date="2019-12" db="UniProtKB">
        <authorList>
            <consortium name="WormBaseParasite"/>
        </authorList>
    </citation>
    <scope>IDENTIFICATION</scope>
</reference>
<dbReference type="InterPro" id="IPR052130">
    <property type="entry name" value="AEBP2/jing_C2H2-ZnF"/>
</dbReference>
<keyword evidence="4" id="KW-1185">Reference proteome</keyword>
<proteinExistence type="predicted"/>
<feature type="compositionally biased region" description="Polar residues" evidence="2">
    <location>
        <begin position="228"/>
        <end position="241"/>
    </location>
</feature>
<keyword evidence="1" id="KW-0863">Zinc-finger</keyword>
<accession>A0A5S6R294</accession>
<keyword evidence="1" id="KW-0479">Metal-binding</keyword>
<dbReference type="GO" id="GO:0008270">
    <property type="term" value="F:zinc ion binding"/>
    <property type="evidence" value="ECO:0007669"/>
    <property type="project" value="UniProtKB-KW"/>
</dbReference>
<evidence type="ECO:0000313" key="4">
    <source>
        <dbReference type="Proteomes" id="UP000046395"/>
    </source>
</evidence>
<feature type="region of interest" description="Disordered" evidence="2">
    <location>
        <begin position="223"/>
        <end position="255"/>
    </location>
</feature>
<dbReference type="GO" id="GO:0006357">
    <property type="term" value="P:regulation of transcription by RNA polymerase II"/>
    <property type="evidence" value="ECO:0007669"/>
    <property type="project" value="TreeGrafter"/>
</dbReference>
<name>A0A5S6R294_TRIMR</name>
<evidence type="ECO:0000256" key="1">
    <source>
        <dbReference type="PROSITE-ProRule" id="PRU00042"/>
    </source>
</evidence>
<feature type="domain" description="C2H2-type" evidence="3">
    <location>
        <begin position="196"/>
        <end position="226"/>
    </location>
</feature>
<dbReference type="InterPro" id="IPR013087">
    <property type="entry name" value="Znf_C2H2_type"/>
</dbReference>
<dbReference type="PANTHER" id="PTHR46541:SF1">
    <property type="entry name" value="ZINC FINGER PROTEIN AEBP2"/>
    <property type="match status" value="1"/>
</dbReference>
<dbReference type="WBParaSite" id="TMUE_3000013600.1">
    <property type="protein sequence ID" value="TMUE_3000013600.1"/>
    <property type="gene ID" value="WBGene00289945"/>
</dbReference>
<evidence type="ECO:0000259" key="3">
    <source>
        <dbReference type="PROSITE" id="PS50157"/>
    </source>
</evidence>
<feature type="region of interest" description="Disordered" evidence="2">
    <location>
        <begin position="1"/>
        <end position="106"/>
    </location>
</feature>
<dbReference type="AlphaFoldDB" id="A0A5S6R294"/>
<dbReference type="SMART" id="SM00355">
    <property type="entry name" value="ZnF_C2H2"/>
    <property type="match status" value="3"/>
</dbReference>
<dbReference type="GO" id="GO:0035098">
    <property type="term" value="C:ESC/E(Z) complex"/>
    <property type="evidence" value="ECO:0007669"/>
    <property type="project" value="TreeGrafter"/>
</dbReference>
<evidence type="ECO:0000256" key="2">
    <source>
        <dbReference type="SAM" id="MobiDB-lite"/>
    </source>
</evidence>
<dbReference type="Proteomes" id="UP000046395">
    <property type="component" value="Unassembled WGS sequence"/>
</dbReference>